<evidence type="ECO:0000313" key="2">
    <source>
        <dbReference type="Proteomes" id="UP000507245"/>
    </source>
</evidence>
<gene>
    <name evidence="1" type="ORF">ORAREDHAP_LOCUS5897</name>
</gene>
<dbReference type="EMBL" id="CAEKKB010000001">
    <property type="protein sequence ID" value="CAB4294814.1"/>
    <property type="molecule type" value="Genomic_DNA"/>
</dbReference>
<dbReference type="AlphaFoldDB" id="A0A6J5W594"/>
<proteinExistence type="predicted"/>
<protein>
    <submittedName>
        <fullName evidence="1">Uncharacterized protein</fullName>
    </submittedName>
</protein>
<reference evidence="2" key="1">
    <citation type="journal article" date="2020" name="Genome Biol.">
        <title>Gamete binning: chromosome-level and haplotype-resolved genome assembly enabled by high-throughput single-cell sequencing of gamete genomes.</title>
        <authorList>
            <person name="Campoy J.A."/>
            <person name="Sun H."/>
            <person name="Goel M."/>
            <person name="Jiao W.-B."/>
            <person name="Folz-Donahue K."/>
            <person name="Wang N."/>
            <person name="Rubio M."/>
            <person name="Liu C."/>
            <person name="Kukat C."/>
            <person name="Ruiz D."/>
            <person name="Huettel B."/>
            <person name="Schneeberger K."/>
        </authorList>
    </citation>
    <scope>NUCLEOTIDE SEQUENCE [LARGE SCALE GENOMIC DNA]</scope>
    <source>
        <strain evidence="2">cv. Rojo Pasion</strain>
    </source>
</reference>
<keyword evidence="2" id="KW-1185">Reference proteome</keyword>
<accession>A0A6J5W594</accession>
<sequence>MEKMGSPLGVNPSEGHFSSRFNPIIEMVRSAGIPAFDIQIANIEGSASSPMDEETGPEQLVVEEEVKMEENQADLDPTFRTLVQC</sequence>
<name>A0A6J5W594_PRUAR</name>
<organism evidence="1 2">
    <name type="scientific">Prunus armeniaca</name>
    <name type="common">Apricot</name>
    <name type="synonym">Armeniaca vulgaris</name>
    <dbReference type="NCBI Taxonomy" id="36596"/>
    <lineage>
        <taxon>Eukaryota</taxon>
        <taxon>Viridiplantae</taxon>
        <taxon>Streptophyta</taxon>
        <taxon>Embryophyta</taxon>
        <taxon>Tracheophyta</taxon>
        <taxon>Spermatophyta</taxon>
        <taxon>Magnoliopsida</taxon>
        <taxon>eudicotyledons</taxon>
        <taxon>Gunneridae</taxon>
        <taxon>Pentapetalae</taxon>
        <taxon>rosids</taxon>
        <taxon>fabids</taxon>
        <taxon>Rosales</taxon>
        <taxon>Rosaceae</taxon>
        <taxon>Amygdaloideae</taxon>
        <taxon>Amygdaleae</taxon>
        <taxon>Prunus</taxon>
    </lineage>
</organism>
<evidence type="ECO:0000313" key="1">
    <source>
        <dbReference type="EMBL" id="CAB4294814.1"/>
    </source>
</evidence>
<dbReference type="Proteomes" id="UP000507245">
    <property type="component" value="Unassembled WGS sequence"/>
</dbReference>